<accession>A0A1G2PH60</accession>
<sequence length="140" mass="16181">MSFLDIIALMLKAMTLAYEALTQTVFFGLQLWIWLAIMWPLIGFCCMRFAWYVHEQELTPEQKRKFALGLLLGWLTFFWTVNAAIYLIIEAFLNKKPVAIAVKILTFIPRMIYRLLKAAVKLLVTLISNGLEKTGGLLHR</sequence>
<comment type="caution">
    <text evidence="2">The sequence shown here is derived from an EMBL/GenBank/DDBJ whole genome shotgun (WGS) entry which is preliminary data.</text>
</comment>
<keyword evidence="1" id="KW-0472">Membrane</keyword>
<organism evidence="2 3">
    <name type="scientific">Candidatus Terrybacteria bacterium RIFCSPHIGHO2_01_FULL_43_35</name>
    <dbReference type="NCBI Taxonomy" id="1802361"/>
    <lineage>
        <taxon>Bacteria</taxon>
        <taxon>Candidatus Terryibacteriota</taxon>
    </lineage>
</organism>
<evidence type="ECO:0008006" key="4">
    <source>
        <dbReference type="Google" id="ProtNLM"/>
    </source>
</evidence>
<feature type="transmembrane region" description="Helical" evidence="1">
    <location>
        <begin position="32"/>
        <end position="54"/>
    </location>
</feature>
<keyword evidence="1" id="KW-0812">Transmembrane</keyword>
<name>A0A1G2PH60_9BACT</name>
<proteinExistence type="predicted"/>
<evidence type="ECO:0000313" key="2">
    <source>
        <dbReference type="EMBL" id="OHA47079.1"/>
    </source>
</evidence>
<dbReference type="EMBL" id="MHSR01000008">
    <property type="protein sequence ID" value="OHA47079.1"/>
    <property type="molecule type" value="Genomic_DNA"/>
</dbReference>
<feature type="transmembrane region" description="Helical" evidence="1">
    <location>
        <begin position="66"/>
        <end position="89"/>
    </location>
</feature>
<evidence type="ECO:0000313" key="3">
    <source>
        <dbReference type="Proteomes" id="UP000178869"/>
    </source>
</evidence>
<reference evidence="2 3" key="1">
    <citation type="journal article" date="2016" name="Nat. Commun.">
        <title>Thousands of microbial genomes shed light on interconnected biogeochemical processes in an aquifer system.</title>
        <authorList>
            <person name="Anantharaman K."/>
            <person name="Brown C.T."/>
            <person name="Hug L.A."/>
            <person name="Sharon I."/>
            <person name="Castelle C.J."/>
            <person name="Probst A.J."/>
            <person name="Thomas B.C."/>
            <person name="Singh A."/>
            <person name="Wilkins M.J."/>
            <person name="Karaoz U."/>
            <person name="Brodie E.L."/>
            <person name="Williams K.H."/>
            <person name="Hubbard S.S."/>
            <person name="Banfield J.F."/>
        </authorList>
    </citation>
    <scope>NUCLEOTIDE SEQUENCE [LARGE SCALE GENOMIC DNA]</scope>
</reference>
<gene>
    <name evidence="2" type="ORF">A2828_03875</name>
</gene>
<evidence type="ECO:0000256" key="1">
    <source>
        <dbReference type="SAM" id="Phobius"/>
    </source>
</evidence>
<dbReference type="AlphaFoldDB" id="A0A1G2PH60"/>
<protein>
    <recommendedName>
        <fullName evidence="4">G-protein coupled receptors family 1 profile domain-containing protein</fullName>
    </recommendedName>
</protein>
<dbReference type="Proteomes" id="UP000178869">
    <property type="component" value="Unassembled WGS sequence"/>
</dbReference>
<keyword evidence="1" id="KW-1133">Transmembrane helix</keyword>